<sequence length="304" mass="33357">MQLGVHIGQQNLSMDELRDVWRRADAAGADWISVWDHLYEAPPAGGTIDHFEAVACLGALAAETTNARLGCLVFYVGYRNPGLLAKAAVTIDHISGGRFELGIGAGWHEWEAAAYGYDFPPVGRRLDMLDEAAGLLTSYFTNDRTTHEGEYFRASDASMLPGPVRGHLPIWVGGVGEKRTLRMAAQYADGWNAAYVSPAEYRRLNGVLDEHATKLDRDPSTIERSINLMFDLGKDEAELETQWGAMWSRVREGSLHGSVEQASERIAEYRDAGAGLVNVALRAPVDHDLLDAYLTEIAPALRTS</sequence>
<keyword evidence="2" id="KW-0288">FMN</keyword>
<dbReference type="SUPFAM" id="SSF51679">
    <property type="entry name" value="Bacterial luciferase-like"/>
    <property type="match status" value="1"/>
</dbReference>
<name>A0A4R7I385_9ACTN</name>
<dbReference type="Proteomes" id="UP000294558">
    <property type="component" value="Unassembled WGS sequence"/>
</dbReference>
<comment type="caution">
    <text evidence="6">The sequence shown here is derived from an EMBL/GenBank/DDBJ whole genome shotgun (WGS) entry which is preliminary data.</text>
</comment>
<keyword evidence="4 6" id="KW-0503">Monooxygenase</keyword>
<dbReference type="PANTHER" id="PTHR42847:SF8">
    <property type="entry name" value="CONSERVED PROTEIN"/>
    <property type="match status" value="1"/>
</dbReference>
<dbReference type="InterPro" id="IPR011251">
    <property type="entry name" value="Luciferase-like_dom"/>
</dbReference>
<dbReference type="RefSeq" id="WP_133869972.1">
    <property type="nucleotide sequence ID" value="NZ_SOAU01000001.1"/>
</dbReference>
<dbReference type="PANTHER" id="PTHR42847">
    <property type="entry name" value="ALKANESULFONATE MONOOXYGENASE"/>
    <property type="match status" value="1"/>
</dbReference>
<keyword evidence="3" id="KW-0560">Oxidoreductase</keyword>
<dbReference type="GO" id="GO:0008726">
    <property type="term" value="F:alkanesulfonate monooxygenase activity"/>
    <property type="evidence" value="ECO:0007669"/>
    <property type="project" value="TreeGrafter"/>
</dbReference>
<dbReference type="AlphaFoldDB" id="A0A4R7I385"/>
<evidence type="ECO:0000256" key="1">
    <source>
        <dbReference type="ARBA" id="ARBA00022630"/>
    </source>
</evidence>
<dbReference type="GO" id="GO:0046306">
    <property type="term" value="P:alkanesulfonate catabolic process"/>
    <property type="evidence" value="ECO:0007669"/>
    <property type="project" value="TreeGrafter"/>
</dbReference>
<dbReference type="OrthoDB" id="143323at2"/>
<protein>
    <submittedName>
        <fullName evidence="6">Alkanesulfonate monooxygenase SsuD/methylene tetrahydromethanopterin reductase-like flavin-dependent oxidoreductase (Luciferase family)</fullName>
    </submittedName>
</protein>
<reference evidence="6 7" key="1">
    <citation type="submission" date="2019-03" db="EMBL/GenBank/DDBJ databases">
        <title>Sequencing the genomes of 1000 actinobacteria strains.</title>
        <authorList>
            <person name="Klenk H.-P."/>
        </authorList>
    </citation>
    <scope>NUCLEOTIDE SEQUENCE [LARGE SCALE GENOMIC DNA]</scope>
    <source>
        <strain evidence="6 7">DSM 18936</strain>
    </source>
</reference>
<evidence type="ECO:0000256" key="4">
    <source>
        <dbReference type="ARBA" id="ARBA00023033"/>
    </source>
</evidence>
<evidence type="ECO:0000256" key="2">
    <source>
        <dbReference type="ARBA" id="ARBA00022643"/>
    </source>
</evidence>
<dbReference type="Pfam" id="PF00296">
    <property type="entry name" value="Bac_luciferase"/>
    <property type="match status" value="1"/>
</dbReference>
<dbReference type="EMBL" id="SOAU01000001">
    <property type="protein sequence ID" value="TDT17700.1"/>
    <property type="molecule type" value="Genomic_DNA"/>
</dbReference>
<dbReference type="InterPro" id="IPR036661">
    <property type="entry name" value="Luciferase-like_sf"/>
</dbReference>
<keyword evidence="1" id="KW-0285">Flavoprotein</keyword>
<dbReference type="Gene3D" id="3.20.20.30">
    <property type="entry name" value="Luciferase-like domain"/>
    <property type="match status" value="1"/>
</dbReference>
<organism evidence="6 7">
    <name type="scientific">Ilumatobacter fluminis</name>
    <dbReference type="NCBI Taxonomy" id="467091"/>
    <lineage>
        <taxon>Bacteria</taxon>
        <taxon>Bacillati</taxon>
        <taxon>Actinomycetota</taxon>
        <taxon>Acidimicrobiia</taxon>
        <taxon>Acidimicrobiales</taxon>
        <taxon>Ilumatobacteraceae</taxon>
        <taxon>Ilumatobacter</taxon>
    </lineage>
</organism>
<evidence type="ECO:0000259" key="5">
    <source>
        <dbReference type="Pfam" id="PF00296"/>
    </source>
</evidence>
<proteinExistence type="predicted"/>
<gene>
    <name evidence="6" type="ORF">BDK89_3311</name>
</gene>
<dbReference type="InterPro" id="IPR050172">
    <property type="entry name" value="SsuD_RutA_monooxygenase"/>
</dbReference>
<keyword evidence="7" id="KW-1185">Reference proteome</keyword>
<evidence type="ECO:0000256" key="3">
    <source>
        <dbReference type="ARBA" id="ARBA00023002"/>
    </source>
</evidence>
<evidence type="ECO:0000313" key="7">
    <source>
        <dbReference type="Proteomes" id="UP000294558"/>
    </source>
</evidence>
<feature type="domain" description="Luciferase-like" evidence="5">
    <location>
        <begin position="5"/>
        <end position="247"/>
    </location>
</feature>
<evidence type="ECO:0000313" key="6">
    <source>
        <dbReference type="EMBL" id="TDT17700.1"/>
    </source>
</evidence>
<accession>A0A4R7I385</accession>